<name>A0A6J5S7I4_9CAUD</name>
<evidence type="ECO:0000313" key="1">
    <source>
        <dbReference type="EMBL" id="CAB4162050.1"/>
    </source>
</evidence>
<dbReference type="EMBL" id="LR797350">
    <property type="protein sequence ID" value="CAB4204577.1"/>
    <property type="molecule type" value="Genomic_DNA"/>
</dbReference>
<evidence type="ECO:0000313" key="2">
    <source>
        <dbReference type="EMBL" id="CAB4168816.1"/>
    </source>
</evidence>
<reference evidence="4" key="1">
    <citation type="submission" date="2020-05" db="EMBL/GenBank/DDBJ databases">
        <authorList>
            <person name="Chiriac C."/>
            <person name="Salcher M."/>
            <person name="Ghai R."/>
            <person name="Kavagutti S V."/>
        </authorList>
    </citation>
    <scope>NUCLEOTIDE SEQUENCE</scope>
</reference>
<evidence type="ECO:0000313" key="4">
    <source>
        <dbReference type="EMBL" id="CAB4204577.1"/>
    </source>
</evidence>
<organism evidence="4">
    <name type="scientific">uncultured Caudovirales phage</name>
    <dbReference type="NCBI Taxonomy" id="2100421"/>
    <lineage>
        <taxon>Viruses</taxon>
        <taxon>Duplodnaviria</taxon>
        <taxon>Heunggongvirae</taxon>
        <taxon>Uroviricota</taxon>
        <taxon>Caudoviricetes</taxon>
        <taxon>Peduoviridae</taxon>
        <taxon>Maltschvirus</taxon>
        <taxon>Maltschvirus maltsch</taxon>
    </lineage>
</organism>
<dbReference type="EMBL" id="LR796722">
    <property type="protein sequence ID" value="CAB4162050.1"/>
    <property type="molecule type" value="Genomic_DNA"/>
</dbReference>
<protein>
    <submittedName>
        <fullName evidence="4">Uncharacterized protein</fullName>
    </submittedName>
</protein>
<sequence length="46" mass="5135">MWICIILLMGIALMIGYSIGLKDGQREGYLRGRAVSRHIASKESAR</sequence>
<dbReference type="EMBL" id="LR797010">
    <property type="protein sequence ID" value="CAB4180944.1"/>
    <property type="molecule type" value="Genomic_DNA"/>
</dbReference>
<dbReference type="EMBL" id="LR796836">
    <property type="protein sequence ID" value="CAB4168816.1"/>
    <property type="molecule type" value="Genomic_DNA"/>
</dbReference>
<evidence type="ECO:0000313" key="3">
    <source>
        <dbReference type="EMBL" id="CAB4180944.1"/>
    </source>
</evidence>
<dbReference type="EMBL" id="LR798358">
    <property type="protein sequence ID" value="CAB5225809.1"/>
    <property type="molecule type" value="Genomic_DNA"/>
</dbReference>
<proteinExistence type="predicted"/>
<accession>A0A6J5S7I4</accession>
<evidence type="ECO:0000313" key="5">
    <source>
        <dbReference type="EMBL" id="CAB5225809.1"/>
    </source>
</evidence>
<gene>
    <name evidence="3" type="ORF">UFOVP1061_3</name>
    <name evidence="4" type="ORF">UFOVP1402_15</name>
    <name evidence="5" type="ORF">UFOVP1509_10</name>
    <name evidence="1" type="ORF">UFOVP794_17</name>
    <name evidence="2" type="ORF">UFOVP886_16</name>
</gene>